<evidence type="ECO:0000313" key="2">
    <source>
        <dbReference type="Proteomes" id="UP000294292"/>
    </source>
</evidence>
<sequence>METIIPLKGEVKFKITLDPAVWIFDDRRIDLDTFFTEQHIEIDELDEYTKKVSAHWSREIMEGATFPPTLKTEKKYERTKMLTGTFGIYLKHFLQNAEVKEGATSVVFETATGEEYSFPLEQADSLIFKYSQDGKPLKEDGPVYVLLADGSNMHNPIKHVKAVRVD</sequence>
<reference evidence="1 2" key="1">
    <citation type="submission" date="2019-03" db="EMBL/GenBank/DDBJ databases">
        <title>Complete genome sequence of Paenisporosarcina antarctica CGMCC 1.6503T.</title>
        <authorList>
            <person name="Rong J.-C."/>
            <person name="Chi N.-Y."/>
            <person name="Zhang Q.-F."/>
        </authorList>
    </citation>
    <scope>NUCLEOTIDE SEQUENCE [LARGE SCALE GENOMIC DNA]</scope>
    <source>
        <strain evidence="1 2">CGMCC 1.6503</strain>
    </source>
</reference>
<keyword evidence="1" id="KW-0413">Isomerase</keyword>
<keyword evidence="2" id="KW-1185">Reference proteome</keyword>
<name>A0A4P7A141_9BACL</name>
<dbReference type="RefSeq" id="WP_134210182.1">
    <property type="nucleotide sequence ID" value="NZ_CP038015.1"/>
</dbReference>
<accession>A0A4P7A141</accession>
<dbReference type="KEGG" id="panc:E2636_10720"/>
<dbReference type="Gene3D" id="3.90.420.10">
    <property type="entry name" value="Oxidoreductase, molybdopterin-binding domain"/>
    <property type="match status" value="1"/>
</dbReference>
<dbReference type="GO" id="GO:0016853">
    <property type="term" value="F:isomerase activity"/>
    <property type="evidence" value="ECO:0007669"/>
    <property type="project" value="UniProtKB-KW"/>
</dbReference>
<dbReference type="AlphaFoldDB" id="A0A4P7A141"/>
<gene>
    <name evidence="1" type="ORF">E2636_10720</name>
</gene>
<dbReference type="OrthoDB" id="2404998at2"/>
<proteinExistence type="predicted"/>
<dbReference type="SUPFAM" id="SSF56524">
    <property type="entry name" value="Oxidoreductase molybdopterin-binding domain"/>
    <property type="match status" value="1"/>
</dbReference>
<dbReference type="InterPro" id="IPR036374">
    <property type="entry name" value="OxRdtase_Mopterin-bd_sf"/>
</dbReference>
<organism evidence="1 2">
    <name type="scientific">Paenisporosarcina antarctica</name>
    <dbReference type="NCBI Taxonomy" id="417367"/>
    <lineage>
        <taxon>Bacteria</taxon>
        <taxon>Bacillati</taxon>
        <taxon>Bacillota</taxon>
        <taxon>Bacilli</taxon>
        <taxon>Bacillales</taxon>
        <taxon>Caryophanaceae</taxon>
        <taxon>Paenisporosarcina</taxon>
    </lineage>
</organism>
<protein>
    <submittedName>
        <fullName evidence="1">Peptidyl-prolyl cis-trans isomerase</fullName>
    </submittedName>
</protein>
<dbReference type="Proteomes" id="UP000294292">
    <property type="component" value="Chromosome"/>
</dbReference>
<evidence type="ECO:0000313" key="1">
    <source>
        <dbReference type="EMBL" id="QBP41586.1"/>
    </source>
</evidence>
<dbReference type="EMBL" id="CP038015">
    <property type="protein sequence ID" value="QBP41586.1"/>
    <property type="molecule type" value="Genomic_DNA"/>
</dbReference>